<evidence type="ECO:0000313" key="1">
    <source>
        <dbReference type="EMBL" id="CAF4423323.1"/>
    </source>
</evidence>
<feature type="non-terminal residue" evidence="1">
    <location>
        <position position="100"/>
    </location>
</feature>
<dbReference type="AlphaFoldDB" id="A0A820QIK1"/>
<evidence type="ECO:0008006" key="3">
    <source>
        <dbReference type="Google" id="ProtNLM"/>
    </source>
</evidence>
<evidence type="ECO:0000313" key="2">
    <source>
        <dbReference type="Proteomes" id="UP000663881"/>
    </source>
</evidence>
<dbReference type="EMBL" id="CAJOAY010031063">
    <property type="protein sequence ID" value="CAF4423323.1"/>
    <property type="molecule type" value="Genomic_DNA"/>
</dbReference>
<sequence length="100" mass="10579">SCIYDGTKTGWFNGTINSATTVSHVFSKTGQFSVSVAARTVIGMQPKMYALTVKVTDQILPLDVSITCPNVTATKKTVSCIFTCVRGTGLTDAFSYSIAG</sequence>
<organism evidence="1 2">
    <name type="scientific">Adineta steineri</name>
    <dbReference type="NCBI Taxonomy" id="433720"/>
    <lineage>
        <taxon>Eukaryota</taxon>
        <taxon>Metazoa</taxon>
        <taxon>Spiralia</taxon>
        <taxon>Gnathifera</taxon>
        <taxon>Rotifera</taxon>
        <taxon>Eurotatoria</taxon>
        <taxon>Bdelloidea</taxon>
        <taxon>Adinetida</taxon>
        <taxon>Adinetidae</taxon>
        <taxon>Adineta</taxon>
    </lineage>
</organism>
<accession>A0A820QIK1</accession>
<protein>
    <recommendedName>
        <fullName evidence="3">PKD domain-containing protein</fullName>
    </recommendedName>
</protein>
<dbReference type="Proteomes" id="UP000663881">
    <property type="component" value="Unassembled WGS sequence"/>
</dbReference>
<name>A0A820QIK1_9BILA</name>
<proteinExistence type="predicted"/>
<comment type="caution">
    <text evidence="1">The sequence shown here is derived from an EMBL/GenBank/DDBJ whole genome shotgun (WGS) entry which is preliminary data.</text>
</comment>
<feature type="non-terminal residue" evidence="1">
    <location>
        <position position="1"/>
    </location>
</feature>
<reference evidence="1" key="1">
    <citation type="submission" date="2021-02" db="EMBL/GenBank/DDBJ databases">
        <authorList>
            <person name="Nowell W R."/>
        </authorList>
    </citation>
    <scope>NUCLEOTIDE SEQUENCE</scope>
</reference>
<gene>
    <name evidence="1" type="ORF">OKA104_LOCUS52648</name>
</gene>